<feature type="region of interest" description="Disordered" evidence="1">
    <location>
        <begin position="31"/>
        <end position="102"/>
    </location>
</feature>
<evidence type="ECO:0000313" key="2">
    <source>
        <dbReference type="EMBL" id="KAF2187732.1"/>
    </source>
</evidence>
<evidence type="ECO:0000313" key="3">
    <source>
        <dbReference type="Proteomes" id="UP000800200"/>
    </source>
</evidence>
<proteinExistence type="predicted"/>
<evidence type="ECO:0000256" key="1">
    <source>
        <dbReference type="SAM" id="MobiDB-lite"/>
    </source>
</evidence>
<name>A0A6A6EAC4_9PEZI</name>
<feature type="compositionally biased region" description="Low complexity" evidence="1">
    <location>
        <begin position="50"/>
        <end position="70"/>
    </location>
</feature>
<sequence length="102" mass="11232">MDDIVAYFEELVVVDAAAEDGLDRFWETDSASLSPAGRHSPTMLAPPVPSRSSIPALPSRRSPLLSSPRSHTPVREGQRQPSPRTPQRMTLQRLLNPASFIL</sequence>
<dbReference type="Proteomes" id="UP000800200">
    <property type="component" value="Unassembled WGS sequence"/>
</dbReference>
<feature type="compositionally biased region" description="Polar residues" evidence="1">
    <location>
        <begin position="79"/>
        <end position="90"/>
    </location>
</feature>
<reference evidence="2" key="1">
    <citation type="journal article" date="2020" name="Stud. Mycol.">
        <title>101 Dothideomycetes genomes: a test case for predicting lifestyles and emergence of pathogens.</title>
        <authorList>
            <person name="Haridas S."/>
            <person name="Albert R."/>
            <person name="Binder M."/>
            <person name="Bloem J."/>
            <person name="Labutti K."/>
            <person name="Salamov A."/>
            <person name="Andreopoulos B."/>
            <person name="Baker S."/>
            <person name="Barry K."/>
            <person name="Bills G."/>
            <person name="Bluhm B."/>
            <person name="Cannon C."/>
            <person name="Castanera R."/>
            <person name="Culley D."/>
            <person name="Daum C."/>
            <person name="Ezra D."/>
            <person name="Gonzalez J."/>
            <person name="Henrissat B."/>
            <person name="Kuo A."/>
            <person name="Liang C."/>
            <person name="Lipzen A."/>
            <person name="Lutzoni F."/>
            <person name="Magnuson J."/>
            <person name="Mondo S."/>
            <person name="Nolan M."/>
            <person name="Ohm R."/>
            <person name="Pangilinan J."/>
            <person name="Park H.-J."/>
            <person name="Ramirez L."/>
            <person name="Alfaro M."/>
            <person name="Sun H."/>
            <person name="Tritt A."/>
            <person name="Yoshinaga Y."/>
            <person name="Zwiers L.-H."/>
            <person name="Turgeon B."/>
            <person name="Goodwin S."/>
            <person name="Spatafora J."/>
            <person name="Crous P."/>
            <person name="Grigoriev I."/>
        </authorList>
    </citation>
    <scope>NUCLEOTIDE SEQUENCE</scope>
    <source>
        <strain evidence="2">CBS 207.26</strain>
    </source>
</reference>
<dbReference type="EMBL" id="ML994626">
    <property type="protein sequence ID" value="KAF2187732.1"/>
    <property type="molecule type" value="Genomic_DNA"/>
</dbReference>
<organism evidence="2 3">
    <name type="scientific">Zopfia rhizophila CBS 207.26</name>
    <dbReference type="NCBI Taxonomy" id="1314779"/>
    <lineage>
        <taxon>Eukaryota</taxon>
        <taxon>Fungi</taxon>
        <taxon>Dikarya</taxon>
        <taxon>Ascomycota</taxon>
        <taxon>Pezizomycotina</taxon>
        <taxon>Dothideomycetes</taxon>
        <taxon>Dothideomycetes incertae sedis</taxon>
        <taxon>Zopfiaceae</taxon>
        <taxon>Zopfia</taxon>
    </lineage>
</organism>
<keyword evidence="3" id="KW-1185">Reference proteome</keyword>
<protein>
    <submittedName>
        <fullName evidence="2">Uncharacterized protein</fullName>
    </submittedName>
</protein>
<gene>
    <name evidence="2" type="ORF">K469DRAFT_704675</name>
</gene>
<accession>A0A6A6EAC4</accession>
<dbReference type="AlphaFoldDB" id="A0A6A6EAC4"/>